<keyword evidence="1" id="KW-0521">NADP</keyword>
<dbReference type="InterPro" id="IPR001509">
    <property type="entry name" value="Epimerase_deHydtase"/>
</dbReference>
<protein>
    <submittedName>
        <fullName evidence="4">NAD dependent epimerase/dehydratase family protein</fullName>
    </submittedName>
</protein>
<feature type="domain" description="NAD-dependent epimerase/dehydratase" evidence="3">
    <location>
        <begin position="4"/>
        <end position="181"/>
    </location>
</feature>
<keyword evidence="5" id="KW-1185">Reference proteome</keyword>
<dbReference type="InterPro" id="IPR036291">
    <property type="entry name" value="NAD(P)-bd_dom_sf"/>
</dbReference>
<dbReference type="PANTHER" id="PTHR43103">
    <property type="entry name" value="NUCLEOSIDE-DIPHOSPHATE-SUGAR EPIMERASE"/>
    <property type="match status" value="1"/>
</dbReference>
<dbReference type="Gene3D" id="3.40.50.720">
    <property type="entry name" value="NAD(P)-binding Rossmann-like Domain"/>
    <property type="match status" value="1"/>
</dbReference>
<evidence type="ECO:0000256" key="1">
    <source>
        <dbReference type="ARBA" id="ARBA00022857"/>
    </source>
</evidence>
<evidence type="ECO:0000259" key="3">
    <source>
        <dbReference type="Pfam" id="PF01370"/>
    </source>
</evidence>
<keyword evidence="2" id="KW-0119">Carbohydrate metabolism</keyword>
<name>A0A1I3BL44_9LACT</name>
<dbReference type="Pfam" id="PF01370">
    <property type="entry name" value="Epimerase"/>
    <property type="match status" value="1"/>
</dbReference>
<dbReference type="EMBL" id="FOQE01000007">
    <property type="protein sequence ID" value="SFH63044.1"/>
    <property type="molecule type" value="Genomic_DNA"/>
</dbReference>
<dbReference type="PANTHER" id="PTHR43103:SF3">
    <property type="entry name" value="ADP-L-GLYCERO-D-MANNO-HEPTOSE-6-EPIMERASE"/>
    <property type="match status" value="1"/>
</dbReference>
<evidence type="ECO:0000313" key="4">
    <source>
        <dbReference type="EMBL" id="SFH63044.1"/>
    </source>
</evidence>
<evidence type="ECO:0000256" key="2">
    <source>
        <dbReference type="ARBA" id="ARBA00023277"/>
    </source>
</evidence>
<sequence>MANILITGATGAIGSKLVEHLKPNHHLTLVNRSFDDAPASLTEGTTTKPLDLVERENWNGLLEGIDYVIQLAGQADATAGFYESLLDLNYKLPYNLFEAAAESKTLKRVIYASSIHASDAYPQNVQVKISDIPRPADLYGVSKVYLEGLASYFAYKKGVESIGIRIGNFQGSDDEFEPDSSPQMHAMYLSSRDMCHLIDCCLSAELDEPALVINGISNNTFPRLDIDQARVKVGYQPKDNAFEKAGIFKK</sequence>
<dbReference type="RefSeq" id="WP_047390761.1">
    <property type="nucleotide sequence ID" value="NZ_FOQE01000007.1"/>
</dbReference>
<evidence type="ECO:0000313" key="5">
    <source>
        <dbReference type="Proteomes" id="UP000198668"/>
    </source>
</evidence>
<dbReference type="Proteomes" id="UP000198668">
    <property type="component" value="Unassembled WGS sequence"/>
</dbReference>
<proteinExistence type="predicted"/>
<dbReference type="OrthoDB" id="9779902at2"/>
<dbReference type="AlphaFoldDB" id="A0A1I3BL44"/>
<accession>A0A1I3BL44</accession>
<reference evidence="4 5" key="1">
    <citation type="submission" date="2016-10" db="EMBL/GenBank/DDBJ databases">
        <authorList>
            <person name="de Groot N.N."/>
        </authorList>
    </citation>
    <scope>NUCLEOTIDE SEQUENCE [LARGE SCALE GENOMIC DNA]</scope>
    <source>
        <strain evidence="4 5">DSM 27630</strain>
    </source>
</reference>
<gene>
    <name evidence="4" type="ORF">SAMN04489868_10783</name>
</gene>
<dbReference type="CDD" id="cd08946">
    <property type="entry name" value="SDR_e"/>
    <property type="match status" value="1"/>
</dbReference>
<organism evidence="4 5">
    <name type="scientific">Pisciglobus halotolerans</name>
    <dbReference type="NCBI Taxonomy" id="745365"/>
    <lineage>
        <taxon>Bacteria</taxon>
        <taxon>Bacillati</taxon>
        <taxon>Bacillota</taxon>
        <taxon>Bacilli</taxon>
        <taxon>Lactobacillales</taxon>
        <taxon>Carnobacteriaceae</taxon>
    </lineage>
</organism>
<dbReference type="SUPFAM" id="SSF51735">
    <property type="entry name" value="NAD(P)-binding Rossmann-fold domains"/>
    <property type="match status" value="1"/>
</dbReference>